<dbReference type="EMBL" id="JBHRTQ010000004">
    <property type="protein sequence ID" value="MFC3173303.1"/>
    <property type="molecule type" value="Genomic_DNA"/>
</dbReference>
<evidence type="ECO:0000256" key="2">
    <source>
        <dbReference type="ARBA" id="ARBA00022692"/>
    </source>
</evidence>
<evidence type="ECO:0000256" key="1">
    <source>
        <dbReference type="ARBA" id="ARBA00004167"/>
    </source>
</evidence>
<feature type="transmembrane region" description="Helical" evidence="5">
    <location>
        <begin position="29"/>
        <end position="51"/>
    </location>
</feature>
<reference evidence="8" key="1">
    <citation type="journal article" date="2019" name="Int. J. Syst. Evol. Microbiol.">
        <title>The Global Catalogue of Microorganisms (GCM) 10K type strain sequencing project: providing services to taxonomists for standard genome sequencing and annotation.</title>
        <authorList>
            <consortium name="The Broad Institute Genomics Platform"/>
            <consortium name="The Broad Institute Genome Sequencing Center for Infectious Disease"/>
            <person name="Wu L."/>
            <person name="Ma J."/>
        </authorList>
    </citation>
    <scope>NUCLEOTIDE SEQUENCE [LARGE SCALE GENOMIC DNA]</scope>
    <source>
        <strain evidence="8">KCTC 42984</strain>
    </source>
</reference>
<name>A0ABV7IRH4_9SPHN</name>
<keyword evidence="3 5" id="KW-1133">Transmembrane helix</keyword>
<evidence type="ECO:0000256" key="3">
    <source>
        <dbReference type="ARBA" id="ARBA00022989"/>
    </source>
</evidence>
<comment type="subcellular location">
    <subcellularLocation>
        <location evidence="1">Membrane</location>
        <topology evidence="1">Single-pass membrane protein</topology>
    </subcellularLocation>
</comment>
<evidence type="ECO:0000313" key="7">
    <source>
        <dbReference type="EMBL" id="MFC3173303.1"/>
    </source>
</evidence>
<accession>A0ABV7IRH4</accession>
<gene>
    <name evidence="7" type="ORF">ACFOD9_03455</name>
</gene>
<dbReference type="Pfam" id="PF04357">
    <property type="entry name" value="TamB"/>
    <property type="match status" value="1"/>
</dbReference>
<evidence type="ECO:0000259" key="6">
    <source>
        <dbReference type="Pfam" id="PF04357"/>
    </source>
</evidence>
<evidence type="ECO:0000313" key="8">
    <source>
        <dbReference type="Proteomes" id="UP001595604"/>
    </source>
</evidence>
<keyword evidence="8" id="KW-1185">Reference proteome</keyword>
<feature type="domain" description="Translocation and assembly module TamB C-terminal" evidence="6">
    <location>
        <begin position="1062"/>
        <end position="1391"/>
    </location>
</feature>
<keyword evidence="4 5" id="KW-0472">Membrane</keyword>
<evidence type="ECO:0000256" key="5">
    <source>
        <dbReference type="SAM" id="Phobius"/>
    </source>
</evidence>
<dbReference type="Proteomes" id="UP001595604">
    <property type="component" value="Unassembled WGS sequence"/>
</dbReference>
<evidence type="ECO:0000256" key="4">
    <source>
        <dbReference type="ARBA" id="ARBA00023136"/>
    </source>
</evidence>
<dbReference type="RefSeq" id="WP_379508696.1">
    <property type="nucleotide sequence ID" value="NZ_JBHRTQ010000004.1"/>
</dbReference>
<sequence>MPEAPEPAAPAADVVAAPAMARRGRLHGWLRWIAVALAGLLALVAIGLLVLESPIGHRFVVDRIARYAPASGLRVEIGRIDGSLMGAAYLRDVTFSDPDGLFLRVPVVELDWRPLRWFTSGLDVRKLVLRQGLLYRGPHLRPGDPDAPLLPDFDIRVDRFQLDRLTVAKGIFGEQRRIDLRARADIRKGRVFLRLDSRLGGQDRLQGTLDSEPRRDRFALKVDVNAPRGGFLATLAGAKDSLAVRVDGAGRYAAWTGRGLVSQPGLVLADLALANRGGRYSFSGPVRPDGFLGAIAARAAGPEVAVSGEGTLASSVLSGRFSARGRGALLGGNGTIDLARNAFRQVRLDLALRDPDLFGPGLRVENARASATLDGAFREVVIDHRITADRLLAGGLRAERLVQEGPLTRANERWTFPLNLTAARVVTGSALIDGRAPGKAAMGGHARGTIRVAGTRVWSDPLEIGIPGLGAALVLSGDTRTGAYRLAGPVAARDLALANLGAADADLTLDARFGAVPWLAQADLRGRMARVTNATLTTLAGTGLRFAGHVAIGRNQPLLLQRMAIEASKLALRIDGRVLPDGTITLGGTGRHADYGPFTVQAQVAGDGPRAVLVFAHPLPAAGLKDVRVALAPIPQGFRIETAGQSRLGPFAGTLGLFAPPGGQTRIEVEKLAVWKTAVSGTLVLVGGAAQGTLALAGGGVDGTIGLAPRGGGQGFDVALTVRDARFGGDTPLAIGAARINAAGTLAQGHATVSGNGFAEGVQSGSLFIGRLAANAALADGKGQVTASLAGRRGSRFALQLVADIAPDEYRLLASGSFAGERIAMPRRAVLSRTAQGWSLAPAQVDFAGGRIIASGSFGAGTTLDLALSDLPLALADIYAGDLGLAGQASGTVAWRQREGAAPAADARLEIKGLSRSGLVLTSRPVDLSLVARLGERDLEMRALIREGAAVRGRLQGRIDALPAAGSLGERLAAGALAGQLRYAGPADALWRLVALETFDLTGPLDLAADVSGTLRDPQIRGTLASTDLRLQSALTGTDIRGIAARGSFAGSRLQLATFAGRARNGGMVSGSGEIDLAGLGGGRGPALDLRLAARGAEIVSRDDMAATVTGPIRILSDGQGGTIAGRLAIDSARWTLGRASVAAALPGVTTREINLPYDIAPARAPATPWRYLIDARGRSRIQVRGLGLDSEWGADLRLRGTTTAPAIAGRADLVRGGYDFAGKRFELTRGAIHFDGNAPPDPRLDIAASADMTGLTATVTVTGTSNRPEIRFSSVPALPEEELLSRLLFGSSITQLSAPEAVQIGAALASLRGGGGLDPINKLRSAIGLDRLRIVGADAALGRGTSIAVGKNIGQRIYVEIVSDGKGYNATQLEYRVTRWLSLLGTISSIGRQGIDAKISKDY</sequence>
<comment type="caution">
    <text evidence="7">The sequence shown here is derived from an EMBL/GenBank/DDBJ whole genome shotgun (WGS) entry which is preliminary data.</text>
</comment>
<organism evidence="7 8">
    <name type="scientific">Novosphingobium bradum</name>
    <dbReference type="NCBI Taxonomy" id="1737444"/>
    <lineage>
        <taxon>Bacteria</taxon>
        <taxon>Pseudomonadati</taxon>
        <taxon>Pseudomonadota</taxon>
        <taxon>Alphaproteobacteria</taxon>
        <taxon>Sphingomonadales</taxon>
        <taxon>Sphingomonadaceae</taxon>
        <taxon>Novosphingobium</taxon>
    </lineage>
</organism>
<dbReference type="PANTHER" id="PTHR36985:SF1">
    <property type="entry name" value="TRANSLOCATION AND ASSEMBLY MODULE SUBUNIT TAMB"/>
    <property type="match status" value="1"/>
</dbReference>
<dbReference type="InterPro" id="IPR007452">
    <property type="entry name" value="TamB_C"/>
</dbReference>
<dbReference type="PANTHER" id="PTHR36985">
    <property type="entry name" value="TRANSLOCATION AND ASSEMBLY MODULE SUBUNIT TAMB"/>
    <property type="match status" value="1"/>
</dbReference>
<keyword evidence="2 5" id="KW-0812">Transmembrane</keyword>
<protein>
    <submittedName>
        <fullName evidence="7">Translocation/assembly module TamB domain-containing protein</fullName>
    </submittedName>
</protein>
<proteinExistence type="predicted"/>